<sequence length="78" mass="8206">MTGVLIVAAVGFGGAGAASAQPSQPSHGGNARQDCRTYSSVTECGHPRLDQKQWACVTWSVGHGMTERRAAVECRAFE</sequence>
<dbReference type="Proteomes" id="UP001596074">
    <property type="component" value="Unassembled WGS sequence"/>
</dbReference>
<keyword evidence="2" id="KW-0732">Signal</keyword>
<feature type="signal peptide" evidence="2">
    <location>
        <begin position="1"/>
        <end position="20"/>
    </location>
</feature>
<protein>
    <submittedName>
        <fullName evidence="3">Uncharacterized protein</fullName>
    </submittedName>
</protein>
<evidence type="ECO:0000313" key="3">
    <source>
        <dbReference type="EMBL" id="MFC5754179.1"/>
    </source>
</evidence>
<proteinExistence type="predicted"/>
<name>A0ABW1AI27_9ACTN</name>
<comment type="caution">
    <text evidence="3">The sequence shown here is derived from an EMBL/GenBank/DDBJ whole genome shotgun (WGS) entry which is preliminary data.</text>
</comment>
<feature type="region of interest" description="Disordered" evidence="1">
    <location>
        <begin position="15"/>
        <end position="34"/>
    </location>
</feature>
<evidence type="ECO:0000313" key="4">
    <source>
        <dbReference type="Proteomes" id="UP001596074"/>
    </source>
</evidence>
<gene>
    <name evidence="3" type="ORF">ACFPZN_51915</name>
</gene>
<reference evidence="4" key="1">
    <citation type="journal article" date="2019" name="Int. J. Syst. Evol. Microbiol.">
        <title>The Global Catalogue of Microorganisms (GCM) 10K type strain sequencing project: providing services to taxonomists for standard genome sequencing and annotation.</title>
        <authorList>
            <consortium name="The Broad Institute Genomics Platform"/>
            <consortium name="The Broad Institute Genome Sequencing Center for Infectious Disease"/>
            <person name="Wu L."/>
            <person name="Ma J."/>
        </authorList>
    </citation>
    <scope>NUCLEOTIDE SEQUENCE [LARGE SCALE GENOMIC DNA]</scope>
    <source>
        <strain evidence="4">KCTC 42087</strain>
    </source>
</reference>
<organism evidence="3 4">
    <name type="scientific">Actinomadura rugatobispora</name>
    <dbReference type="NCBI Taxonomy" id="1994"/>
    <lineage>
        <taxon>Bacteria</taxon>
        <taxon>Bacillati</taxon>
        <taxon>Actinomycetota</taxon>
        <taxon>Actinomycetes</taxon>
        <taxon>Streptosporangiales</taxon>
        <taxon>Thermomonosporaceae</taxon>
        <taxon>Actinomadura</taxon>
    </lineage>
</organism>
<evidence type="ECO:0000256" key="2">
    <source>
        <dbReference type="SAM" id="SignalP"/>
    </source>
</evidence>
<keyword evidence="4" id="KW-1185">Reference proteome</keyword>
<dbReference type="RefSeq" id="WP_378292008.1">
    <property type="nucleotide sequence ID" value="NZ_JBHSON010000140.1"/>
</dbReference>
<accession>A0ABW1AI27</accession>
<dbReference type="EMBL" id="JBHSON010000140">
    <property type="protein sequence ID" value="MFC5754179.1"/>
    <property type="molecule type" value="Genomic_DNA"/>
</dbReference>
<evidence type="ECO:0000256" key="1">
    <source>
        <dbReference type="SAM" id="MobiDB-lite"/>
    </source>
</evidence>
<feature type="chain" id="PRO_5045142352" evidence="2">
    <location>
        <begin position="21"/>
        <end position="78"/>
    </location>
</feature>